<dbReference type="Gene3D" id="1.10.287.130">
    <property type="match status" value="1"/>
</dbReference>
<dbReference type="PROSITE" id="PS50109">
    <property type="entry name" value="HIS_KIN"/>
    <property type="match status" value="1"/>
</dbReference>
<keyword evidence="6" id="KW-0418">Kinase</keyword>
<feature type="transmembrane region" description="Helical" evidence="4">
    <location>
        <begin position="76"/>
        <end position="94"/>
    </location>
</feature>
<dbReference type="PRINTS" id="PR00344">
    <property type="entry name" value="BCTRLSENSOR"/>
</dbReference>
<keyword evidence="3" id="KW-0597">Phosphoprotein</keyword>
<keyword evidence="4" id="KW-1133">Transmembrane helix</keyword>
<keyword evidence="4" id="KW-0472">Membrane</keyword>
<gene>
    <name evidence="6" type="ORF">DFR29_1259</name>
</gene>
<dbReference type="GO" id="GO:0000155">
    <property type="term" value="F:phosphorelay sensor kinase activity"/>
    <property type="evidence" value="ECO:0007669"/>
    <property type="project" value="InterPro"/>
</dbReference>
<feature type="transmembrane region" description="Helical" evidence="4">
    <location>
        <begin position="136"/>
        <end position="169"/>
    </location>
</feature>
<name>A0A4R6YK84_9GAMM</name>
<feature type="transmembrane region" description="Helical" evidence="4">
    <location>
        <begin position="49"/>
        <end position="69"/>
    </location>
</feature>
<sequence length="456" mass="51033">MNASDALSSARRRLYALPKLALWRLGRLWLRFQTAIFTRARYSEPKMRWMGALGVFGFPAYWVVWALIIPQPYENLGLRLFGSLLFLPLMLVSYWPNRVRAWLPLYWYLAMTFALPFFFSYMLLQNSHQPEWQLSHLLSVFLMVMLFDMVSFLVTSVVGTLFAVLVYALWPFAPLDGGALLSYSAVWAFALISGSVFSISHSISNQARLDAIIAATNNIAHELRTPLASVRIATQAVDRFLPLLADSHRAAVAADLPVPELRESQLGRLSKAMDTIGREVEHANTVIDMLLVAARPIGSLQLESISARDCVLEALERYPFGSQHERSRVSVGICDDFAFNGSRLLLVHVLFNLIKNALFHTGQAGKGNIVLSVHADEGGQRVVCHDTGPGIPPDVLPHIFERFYSSATDYSTGLGVGLSFVRMALERMGATIICRSTFGEFTEFTIVFPDLIRREN</sequence>
<protein>
    <recommendedName>
        <fullName evidence="2">histidine kinase</fullName>
        <ecNumber evidence="2">2.7.13.3</ecNumber>
    </recommendedName>
</protein>
<dbReference type="CDD" id="cd00075">
    <property type="entry name" value="HATPase"/>
    <property type="match status" value="1"/>
</dbReference>
<evidence type="ECO:0000259" key="5">
    <source>
        <dbReference type="PROSITE" id="PS50109"/>
    </source>
</evidence>
<reference evidence="6 7" key="1">
    <citation type="submission" date="2019-03" db="EMBL/GenBank/DDBJ databases">
        <title>Genomic Encyclopedia of Type Strains, Phase IV (KMG-IV): sequencing the most valuable type-strain genomes for metagenomic binning, comparative biology and taxonomic classification.</title>
        <authorList>
            <person name="Goeker M."/>
        </authorList>
    </citation>
    <scope>NUCLEOTIDE SEQUENCE [LARGE SCALE GENOMIC DNA]</scope>
    <source>
        <strain evidence="6 7">DSM 21667</strain>
    </source>
</reference>
<keyword evidence="7" id="KW-1185">Reference proteome</keyword>
<organism evidence="6 7">
    <name type="scientific">Tahibacter aquaticus</name>
    <dbReference type="NCBI Taxonomy" id="520092"/>
    <lineage>
        <taxon>Bacteria</taxon>
        <taxon>Pseudomonadati</taxon>
        <taxon>Pseudomonadota</taxon>
        <taxon>Gammaproteobacteria</taxon>
        <taxon>Lysobacterales</taxon>
        <taxon>Rhodanobacteraceae</taxon>
        <taxon>Tahibacter</taxon>
    </lineage>
</organism>
<dbReference type="EMBL" id="SNZH01000025">
    <property type="protein sequence ID" value="TDR37347.1"/>
    <property type="molecule type" value="Genomic_DNA"/>
</dbReference>
<evidence type="ECO:0000256" key="4">
    <source>
        <dbReference type="SAM" id="Phobius"/>
    </source>
</evidence>
<keyword evidence="6" id="KW-0808">Transferase</keyword>
<evidence type="ECO:0000256" key="1">
    <source>
        <dbReference type="ARBA" id="ARBA00000085"/>
    </source>
</evidence>
<dbReference type="PANTHER" id="PTHR43547:SF2">
    <property type="entry name" value="HYBRID SIGNAL TRANSDUCTION HISTIDINE KINASE C"/>
    <property type="match status" value="1"/>
</dbReference>
<comment type="catalytic activity">
    <reaction evidence="1">
        <text>ATP + protein L-histidine = ADP + protein N-phospho-L-histidine.</text>
        <dbReference type="EC" id="2.7.13.3"/>
    </reaction>
</comment>
<dbReference type="SMART" id="SM00387">
    <property type="entry name" value="HATPase_c"/>
    <property type="match status" value="1"/>
</dbReference>
<accession>A0A4R6YK84</accession>
<keyword evidence="4" id="KW-0812">Transmembrane</keyword>
<proteinExistence type="predicted"/>
<dbReference type="InterPro" id="IPR003661">
    <property type="entry name" value="HisK_dim/P_dom"/>
</dbReference>
<feature type="transmembrane region" description="Helical" evidence="4">
    <location>
        <begin position="106"/>
        <end position="124"/>
    </location>
</feature>
<dbReference type="Gene3D" id="3.30.565.10">
    <property type="entry name" value="Histidine kinase-like ATPase, C-terminal domain"/>
    <property type="match status" value="1"/>
</dbReference>
<dbReference type="SUPFAM" id="SSF55874">
    <property type="entry name" value="ATPase domain of HSP90 chaperone/DNA topoisomerase II/histidine kinase"/>
    <property type="match status" value="1"/>
</dbReference>
<dbReference type="InterPro" id="IPR036890">
    <property type="entry name" value="HATPase_C_sf"/>
</dbReference>
<evidence type="ECO:0000313" key="6">
    <source>
        <dbReference type="EMBL" id="TDR37347.1"/>
    </source>
</evidence>
<dbReference type="RefSeq" id="WP_133821728.1">
    <property type="nucleotide sequence ID" value="NZ_SNZH01000025.1"/>
</dbReference>
<dbReference type="Pfam" id="PF02518">
    <property type="entry name" value="HATPase_c"/>
    <property type="match status" value="1"/>
</dbReference>
<evidence type="ECO:0000313" key="7">
    <source>
        <dbReference type="Proteomes" id="UP000295293"/>
    </source>
</evidence>
<dbReference type="PANTHER" id="PTHR43547">
    <property type="entry name" value="TWO-COMPONENT HISTIDINE KINASE"/>
    <property type="match status" value="1"/>
</dbReference>
<dbReference type="OrthoDB" id="9806130at2"/>
<dbReference type="EC" id="2.7.13.3" evidence="2"/>
<dbReference type="CDD" id="cd00082">
    <property type="entry name" value="HisKA"/>
    <property type="match status" value="1"/>
</dbReference>
<dbReference type="Proteomes" id="UP000295293">
    <property type="component" value="Unassembled WGS sequence"/>
</dbReference>
<feature type="domain" description="Histidine kinase" evidence="5">
    <location>
        <begin position="218"/>
        <end position="452"/>
    </location>
</feature>
<feature type="transmembrane region" description="Helical" evidence="4">
    <location>
        <begin position="181"/>
        <end position="199"/>
    </location>
</feature>
<evidence type="ECO:0000256" key="2">
    <source>
        <dbReference type="ARBA" id="ARBA00012438"/>
    </source>
</evidence>
<dbReference type="InterPro" id="IPR003594">
    <property type="entry name" value="HATPase_dom"/>
</dbReference>
<dbReference type="InterPro" id="IPR004358">
    <property type="entry name" value="Sig_transdc_His_kin-like_C"/>
</dbReference>
<dbReference type="AlphaFoldDB" id="A0A4R6YK84"/>
<dbReference type="SUPFAM" id="SSF47384">
    <property type="entry name" value="Homodimeric domain of signal transducing histidine kinase"/>
    <property type="match status" value="1"/>
</dbReference>
<evidence type="ECO:0000256" key="3">
    <source>
        <dbReference type="ARBA" id="ARBA00022553"/>
    </source>
</evidence>
<dbReference type="InterPro" id="IPR005467">
    <property type="entry name" value="His_kinase_dom"/>
</dbReference>
<comment type="caution">
    <text evidence="6">The sequence shown here is derived from an EMBL/GenBank/DDBJ whole genome shotgun (WGS) entry which is preliminary data.</text>
</comment>
<dbReference type="InterPro" id="IPR036097">
    <property type="entry name" value="HisK_dim/P_sf"/>
</dbReference>